<comment type="caution">
    <text evidence="3">The sequence shown here is derived from an EMBL/GenBank/DDBJ whole genome shotgun (WGS) entry which is preliminary data.</text>
</comment>
<gene>
    <name evidence="3" type="ORF">BCR43DRAFT_529503</name>
</gene>
<organism evidence="3 4">
    <name type="scientific">Syncephalastrum racemosum</name>
    <name type="common">Filamentous fungus</name>
    <dbReference type="NCBI Taxonomy" id="13706"/>
    <lineage>
        <taxon>Eukaryota</taxon>
        <taxon>Fungi</taxon>
        <taxon>Fungi incertae sedis</taxon>
        <taxon>Mucoromycota</taxon>
        <taxon>Mucoromycotina</taxon>
        <taxon>Mucoromycetes</taxon>
        <taxon>Mucorales</taxon>
        <taxon>Syncephalastraceae</taxon>
        <taxon>Syncephalastrum</taxon>
    </lineage>
</organism>
<evidence type="ECO:0000313" key="4">
    <source>
        <dbReference type="Proteomes" id="UP000242180"/>
    </source>
</evidence>
<dbReference type="PANTHER" id="PTHR36971">
    <property type="entry name" value="UNNAMED PRODUCT"/>
    <property type="match status" value="1"/>
</dbReference>
<keyword evidence="1" id="KW-0479">Metal-binding</keyword>
<dbReference type="PROSITE" id="PS50103">
    <property type="entry name" value="ZF_C3H1"/>
    <property type="match status" value="1"/>
</dbReference>
<evidence type="ECO:0000256" key="1">
    <source>
        <dbReference type="PROSITE-ProRule" id="PRU00723"/>
    </source>
</evidence>
<dbReference type="InterPro" id="IPR012340">
    <property type="entry name" value="NA-bd_OB-fold"/>
</dbReference>
<sequence>MDAFRCHAEVTGQVKHRRKLHKQLFFVDLQPEEDNQPKIQILFRTNDGTTDVDTFREAYKACRLGNIIHLSIGWPTDPAENEGKSFKVYQSIQIPTVINEYPIGRPFVSDHPMGTDKPKTIIRATDGSTHLKSNLYCKFWINQRECARLPDCPFLHPSEEEYKAARESWINERLTSRRLVTHDPHDPHESKKSHTMRAMVFAKWIYDTLKPSMVLDVAGGKGDVSMFLTHAFDIPAACVEPNPRKRSKQWRGRLRRLAANLQHPDTERPIEQWPFEREPEFLTCMMDDAFLAEQTRLLDQVTALVGLHADQATEPIVDTALRLGKAFAVIPCCVFAHENRHRRLQSGASVTTTEDFVQYLCEKDTQGRGSVQKAYLDFVGKNVVVYWIPTTS</sequence>
<dbReference type="Gene3D" id="2.40.50.140">
    <property type="entry name" value="Nucleic acid-binding proteins"/>
    <property type="match status" value="1"/>
</dbReference>
<dbReference type="Proteomes" id="UP000242180">
    <property type="component" value="Unassembled WGS sequence"/>
</dbReference>
<keyword evidence="1" id="KW-0862">Zinc</keyword>
<accession>A0A1X2HNT1</accession>
<dbReference type="InParanoid" id="A0A1X2HNT1"/>
<dbReference type="OrthoDB" id="7459479at2759"/>
<feature type="domain" description="C3H1-type" evidence="2">
    <location>
        <begin position="131"/>
        <end position="159"/>
    </location>
</feature>
<dbReference type="PANTHER" id="PTHR36971:SF3">
    <property type="entry name" value="C3H1-TYPE DOMAIN-CONTAINING PROTEIN"/>
    <property type="match status" value="1"/>
</dbReference>
<dbReference type="EMBL" id="MCGN01000002">
    <property type="protein sequence ID" value="ORZ00536.1"/>
    <property type="molecule type" value="Genomic_DNA"/>
</dbReference>
<evidence type="ECO:0000313" key="3">
    <source>
        <dbReference type="EMBL" id="ORZ00536.1"/>
    </source>
</evidence>
<dbReference type="InterPro" id="IPR000571">
    <property type="entry name" value="Znf_CCCH"/>
</dbReference>
<protein>
    <recommendedName>
        <fullName evidence="2">C3H1-type domain-containing protein</fullName>
    </recommendedName>
</protein>
<keyword evidence="4" id="KW-1185">Reference proteome</keyword>
<dbReference type="AlphaFoldDB" id="A0A1X2HNT1"/>
<dbReference type="OMA" id="CKFWINS"/>
<proteinExistence type="predicted"/>
<evidence type="ECO:0000259" key="2">
    <source>
        <dbReference type="PROSITE" id="PS50103"/>
    </source>
</evidence>
<feature type="zinc finger region" description="C3H1-type" evidence="1">
    <location>
        <begin position="131"/>
        <end position="159"/>
    </location>
</feature>
<dbReference type="GO" id="GO:0008270">
    <property type="term" value="F:zinc ion binding"/>
    <property type="evidence" value="ECO:0007669"/>
    <property type="project" value="UniProtKB-KW"/>
</dbReference>
<keyword evidence="1" id="KW-0863">Zinc-finger</keyword>
<reference evidence="3 4" key="1">
    <citation type="submission" date="2016-07" db="EMBL/GenBank/DDBJ databases">
        <title>Pervasive Adenine N6-methylation of Active Genes in Fungi.</title>
        <authorList>
            <consortium name="DOE Joint Genome Institute"/>
            <person name="Mondo S.J."/>
            <person name="Dannebaum R.O."/>
            <person name="Kuo R.C."/>
            <person name="Labutti K."/>
            <person name="Haridas S."/>
            <person name="Kuo A."/>
            <person name="Salamov A."/>
            <person name="Ahrendt S.R."/>
            <person name="Lipzen A."/>
            <person name="Sullivan W."/>
            <person name="Andreopoulos W.B."/>
            <person name="Clum A."/>
            <person name="Lindquist E."/>
            <person name="Daum C."/>
            <person name="Ramamoorthy G.K."/>
            <person name="Gryganskyi A."/>
            <person name="Culley D."/>
            <person name="Magnuson J.K."/>
            <person name="James T.Y."/>
            <person name="O'Malley M.A."/>
            <person name="Stajich J.E."/>
            <person name="Spatafora J.W."/>
            <person name="Visel A."/>
            <person name="Grigoriev I.V."/>
        </authorList>
    </citation>
    <scope>NUCLEOTIDE SEQUENCE [LARGE SCALE GENOMIC DNA]</scope>
    <source>
        <strain evidence="3 4">NRRL 2496</strain>
    </source>
</reference>
<name>A0A1X2HNT1_SYNRA</name>